<evidence type="ECO:0000313" key="2">
    <source>
        <dbReference type="Proteomes" id="UP000246715"/>
    </source>
</evidence>
<organismHost>
    <name type="scientific">Paramecium bursaria</name>
    <dbReference type="NCBI Taxonomy" id="74790"/>
</organismHost>
<dbReference type="EMBL" id="DQ491001">
    <property type="protein sequence ID" value="ABT13658.1"/>
    <property type="molecule type" value="Genomic_DNA"/>
</dbReference>
<gene>
    <name evidence="1" type="primary">m104L</name>
    <name evidence="1" type="ORF">MT325_m104L</name>
</gene>
<evidence type="ECO:0000313" key="1">
    <source>
        <dbReference type="EMBL" id="ABT13658.1"/>
    </source>
</evidence>
<reference evidence="1 2" key="1">
    <citation type="journal article" date="2007" name="Virology">
        <title>Sequence and annotation of the 314-kb MT325 and the 321-kb FR483 viruses that infect Chlorella Pbi.</title>
        <authorList>
            <person name="Fitzgerald L.A."/>
            <person name="Graves M.V."/>
            <person name="Li X."/>
            <person name="Feldblyum T."/>
            <person name="Hartigan J."/>
            <person name="Van Etten J.L."/>
        </authorList>
    </citation>
    <scope>NUCLEOTIDE SEQUENCE [LARGE SCALE GENOMIC DNA]</scope>
    <source>
        <strain evidence="1 2">MT325</strain>
    </source>
</reference>
<organism evidence="1 2">
    <name type="scientific">Paramecium bursaria Chlorella virus MT325</name>
    <name type="common">PBCV-MT325</name>
    <dbReference type="NCBI Taxonomy" id="346932"/>
    <lineage>
        <taxon>Viruses</taxon>
        <taxon>Varidnaviria</taxon>
        <taxon>Bamfordvirae</taxon>
        <taxon>Nucleocytoviricota</taxon>
        <taxon>Megaviricetes</taxon>
        <taxon>Algavirales</taxon>
        <taxon>Phycodnaviridae</taxon>
        <taxon>Chlorovirus</taxon>
        <taxon>Chlorovirus conductrix</taxon>
        <taxon>Paramecium bursaria Chlorella virus A1</taxon>
    </lineage>
</organism>
<dbReference type="Proteomes" id="UP000246715">
    <property type="component" value="Segment"/>
</dbReference>
<name>A7ITI4_PBCVM</name>
<accession>A7ITI4</accession>
<proteinExistence type="predicted"/>
<protein>
    <submittedName>
        <fullName evidence="1">Uncharacterized protein m104L</fullName>
    </submittedName>
</protein>
<sequence length="110" mass="12337">MSLCFLSSFRPAIFARNKNRNGLHLLRLLRKVMSSAVLQNWQGNLAWSFQFPFLSAIVIIITIRLRLQTPMGLFLELTAKHTSLRGIATTKSITLLRGTMGMGFSTPSLV</sequence>